<dbReference type="CDD" id="cd00609">
    <property type="entry name" value="AAT_like"/>
    <property type="match status" value="1"/>
</dbReference>
<dbReference type="GO" id="GO:0030170">
    <property type="term" value="F:pyridoxal phosphate binding"/>
    <property type="evidence" value="ECO:0007669"/>
    <property type="project" value="InterPro"/>
</dbReference>
<dbReference type="KEGG" id="blr:BRLA_c019660"/>
<dbReference type="SUPFAM" id="SSF53383">
    <property type="entry name" value="PLP-dependent transferases"/>
    <property type="match status" value="1"/>
</dbReference>
<reference evidence="8 9" key="1">
    <citation type="journal article" date="2011" name="J. Bacteriol.">
        <title>Genome sequence of Brevibacillus laterosporus LMG 15441, a pathogen of invertebrates.</title>
        <authorList>
            <person name="Djukic M."/>
            <person name="Poehlein A."/>
            <person name="Thurmer A."/>
            <person name="Daniel R."/>
        </authorList>
    </citation>
    <scope>NUCLEOTIDE SEQUENCE [LARGE SCALE GENOMIC DNA]</scope>
    <source>
        <strain evidence="8 9">LMG 15441</strain>
    </source>
</reference>
<proteinExistence type="inferred from homology"/>
<dbReference type="PRINTS" id="PR00753">
    <property type="entry name" value="ACCSYNTHASE"/>
</dbReference>
<evidence type="ECO:0000256" key="3">
    <source>
        <dbReference type="ARBA" id="ARBA00022576"/>
    </source>
</evidence>
<dbReference type="Pfam" id="PF00155">
    <property type="entry name" value="Aminotran_1_2"/>
    <property type="match status" value="1"/>
</dbReference>
<dbReference type="GO" id="GO:0006520">
    <property type="term" value="P:amino acid metabolic process"/>
    <property type="evidence" value="ECO:0007669"/>
    <property type="project" value="InterPro"/>
</dbReference>
<keyword evidence="4 6" id="KW-0808">Transferase</keyword>
<dbReference type="FunFam" id="3.40.640.10:FF:000033">
    <property type="entry name" value="Aspartate aminotransferase"/>
    <property type="match status" value="1"/>
</dbReference>
<dbReference type="InterPro" id="IPR015422">
    <property type="entry name" value="PyrdxlP-dep_Trfase_small"/>
</dbReference>
<evidence type="ECO:0000313" key="8">
    <source>
        <dbReference type="EMBL" id="AIG26287.1"/>
    </source>
</evidence>
<accession>A0A075R133</accession>
<dbReference type="HOGENOM" id="CLU_017584_4_3_9"/>
<dbReference type="RefSeq" id="WP_003338610.1">
    <property type="nucleotide sequence ID" value="NZ_CP007806.1"/>
</dbReference>
<evidence type="ECO:0000256" key="1">
    <source>
        <dbReference type="ARBA" id="ARBA00001933"/>
    </source>
</evidence>
<feature type="domain" description="Aminotransferase class I/classII large" evidence="7">
    <location>
        <begin position="31"/>
        <end position="385"/>
    </location>
</feature>
<evidence type="ECO:0000256" key="2">
    <source>
        <dbReference type="ARBA" id="ARBA00007441"/>
    </source>
</evidence>
<evidence type="ECO:0000256" key="5">
    <source>
        <dbReference type="ARBA" id="ARBA00022898"/>
    </source>
</evidence>
<keyword evidence="9" id="KW-1185">Reference proteome</keyword>
<sequence>MKLANRVTVLSPSSTLAITAKANEMKRQGIDVVSFGAGEPDFNTPEHIIEAAEKAMREGKTKYTATAGIPELLQAISNKYQQEYNLTYTTKQVIVTNGGKHALFNLFMALLNPGDEVIVPIPYWVSYPEMVKVAEGVPVFVEGKESNNFKVTAEQVKQAITPRTRALIINSPSNPTGSIYTRKELEEIVDVCLSHNVLMVSDEIYEKLIYDGHEAVTVASFGKEAYENTVIINGMSKPYSMTGWRMGYALGNENLIRAMVDLSSHSTSNPTSFAQYGALAALTGPQTSLEMMRGEFVKRRDRVVDLLNEIDGVKCLKPEGAFYVFPNVAKAMEKQGFTNIDDWSKALLEQQKVALIPGSGFGSPENIRISYATSMEQLEKGIARIKQFVEGKSL</sequence>
<protein>
    <recommendedName>
        <fullName evidence="6">Aminotransferase</fullName>
        <ecNumber evidence="6">2.6.1.-</ecNumber>
    </recommendedName>
</protein>
<gene>
    <name evidence="8" type="ORF">BRLA_c019660</name>
</gene>
<comment type="cofactor">
    <cofactor evidence="1 6">
        <name>pyridoxal 5'-phosphate</name>
        <dbReference type="ChEBI" id="CHEBI:597326"/>
    </cofactor>
</comment>
<dbReference type="Gene3D" id="3.40.640.10">
    <property type="entry name" value="Type I PLP-dependent aspartate aminotransferase-like (Major domain)"/>
    <property type="match status" value="1"/>
</dbReference>
<dbReference type="PROSITE" id="PS00105">
    <property type="entry name" value="AA_TRANSFER_CLASS_1"/>
    <property type="match status" value="1"/>
</dbReference>
<dbReference type="GO" id="GO:0008483">
    <property type="term" value="F:transaminase activity"/>
    <property type="evidence" value="ECO:0007669"/>
    <property type="project" value="UniProtKB-KW"/>
</dbReference>
<evidence type="ECO:0000256" key="4">
    <source>
        <dbReference type="ARBA" id="ARBA00022679"/>
    </source>
</evidence>
<dbReference type="AlphaFoldDB" id="A0A075R133"/>
<dbReference type="InterPro" id="IPR015421">
    <property type="entry name" value="PyrdxlP-dep_Trfase_major"/>
</dbReference>
<dbReference type="EMBL" id="CP007806">
    <property type="protein sequence ID" value="AIG26287.1"/>
    <property type="molecule type" value="Genomic_DNA"/>
</dbReference>
<dbReference type="PANTHER" id="PTHR46383">
    <property type="entry name" value="ASPARTATE AMINOTRANSFERASE"/>
    <property type="match status" value="1"/>
</dbReference>
<organism evidence="8 9">
    <name type="scientific">Brevibacillus laterosporus LMG 15441</name>
    <dbReference type="NCBI Taxonomy" id="1042163"/>
    <lineage>
        <taxon>Bacteria</taxon>
        <taxon>Bacillati</taxon>
        <taxon>Bacillota</taxon>
        <taxon>Bacilli</taxon>
        <taxon>Bacillales</taxon>
        <taxon>Paenibacillaceae</taxon>
        <taxon>Brevibacillus</taxon>
    </lineage>
</organism>
<dbReference type="EC" id="2.6.1.-" evidence="6"/>
<keyword evidence="3 6" id="KW-0032">Aminotransferase</keyword>
<keyword evidence="5" id="KW-0663">Pyridoxal phosphate</keyword>
<dbReference type="PANTHER" id="PTHR46383:SF1">
    <property type="entry name" value="ASPARTATE AMINOTRANSFERASE"/>
    <property type="match status" value="1"/>
</dbReference>
<dbReference type="Gene3D" id="3.90.1150.10">
    <property type="entry name" value="Aspartate Aminotransferase, domain 1"/>
    <property type="match status" value="1"/>
</dbReference>
<dbReference type="InterPro" id="IPR004838">
    <property type="entry name" value="NHTrfase_class1_PyrdxlP-BS"/>
</dbReference>
<evidence type="ECO:0000256" key="6">
    <source>
        <dbReference type="RuleBase" id="RU000481"/>
    </source>
</evidence>
<comment type="similarity">
    <text evidence="2 6">Belongs to the class-I pyridoxal-phosphate-dependent aminotransferase family.</text>
</comment>
<dbReference type="InterPro" id="IPR015424">
    <property type="entry name" value="PyrdxlP-dep_Trfase"/>
</dbReference>
<dbReference type="InterPro" id="IPR004839">
    <property type="entry name" value="Aminotransferase_I/II_large"/>
</dbReference>
<dbReference type="eggNOG" id="COG0436">
    <property type="taxonomic scope" value="Bacteria"/>
</dbReference>
<evidence type="ECO:0000313" key="9">
    <source>
        <dbReference type="Proteomes" id="UP000005850"/>
    </source>
</evidence>
<dbReference type="STRING" id="1042163.BRLA_c019660"/>
<dbReference type="InterPro" id="IPR050596">
    <property type="entry name" value="AspAT/PAT-like"/>
</dbReference>
<evidence type="ECO:0000259" key="7">
    <source>
        <dbReference type="Pfam" id="PF00155"/>
    </source>
</evidence>
<name>A0A075R133_BRELA</name>
<dbReference type="Proteomes" id="UP000005850">
    <property type="component" value="Chromosome"/>
</dbReference>